<keyword evidence="3" id="KW-1185">Reference proteome</keyword>
<feature type="chain" id="PRO_5014771952" description="Lipoprotein-associated type-17 domain-containing protein" evidence="1">
    <location>
        <begin position="24"/>
        <end position="563"/>
    </location>
</feature>
<dbReference type="AlphaFoldDB" id="A0A2K8NU72"/>
<organism evidence="2 3">
    <name type="scientific">Williamsoniiplasma luminosum</name>
    <dbReference type="NCBI Taxonomy" id="214888"/>
    <lineage>
        <taxon>Bacteria</taxon>
        <taxon>Bacillati</taxon>
        <taxon>Mycoplasmatota</taxon>
        <taxon>Mollicutes</taxon>
        <taxon>Entomoplasmatales</taxon>
        <taxon>Williamsoniiplasma</taxon>
    </lineage>
</organism>
<dbReference type="EMBL" id="CP024963">
    <property type="protein sequence ID" value="ATZ17392.1"/>
    <property type="molecule type" value="Genomic_DNA"/>
</dbReference>
<accession>A0A2K8NU72</accession>
<dbReference type="OrthoDB" id="392018at2"/>
<dbReference type="NCBIfam" id="NF038029">
    <property type="entry name" value="LP_plasma"/>
    <property type="match status" value="1"/>
</dbReference>
<dbReference type="Proteomes" id="UP000232063">
    <property type="component" value="Chromosome"/>
</dbReference>
<dbReference type="InterPro" id="IPR054816">
    <property type="entry name" value="Lipoprotein_mollicutes-type_CS"/>
</dbReference>
<gene>
    <name evidence="2" type="ORF">ELUMI_v1c06700</name>
</gene>
<dbReference type="KEGG" id="elj:ELUMI_v1c06700"/>
<dbReference type="RefSeq" id="WP_025734158.1">
    <property type="nucleotide sequence ID" value="NZ_CP024963.1"/>
</dbReference>
<proteinExistence type="predicted"/>
<name>A0A2K8NU72_9MOLU</name>
<feature type="signal peptide" evidence="1">
    <location>
        <begin position="1"/>
        <end position="23"/>
    </location>
</feature>
<evidence type="ECO:0000313" key="3">
    <source>
        <dbReference type="Proteomes" id="UP000232063"/>
    </source>
</evidence>
<evidence type="ECO:0000256" key="1">
    <source>
        <dbReference type="SAM" id="SignalP"/>
    </source>
</evidence>
<evidence type="ECO:0008006" key="4">
    <source>
        <dbReference type="Google" id="ProtNLM"/>
    </source>
</evidence>
<keyword evidence="1" id="KW-0732">Signal</keyword>
<sequence>MKKLLAILSIVGLTTTISTNVVACTQPTGVDIATINKTLFALASKFGEENKAWEKEKLEKLIVDQKIDIEGGITVEIISIQEPGITTTGKQTIAFKGNASNKNNFIYSGNTTIEYEFGNNKPQEPREITQAKIKEAVDGVVKHLKDTAYKNKSLVETKFGIGENRPMPGAAGEGLGFGKISEFQFQDQSIIKTNSKAGEREEITFSFKATIGLTSDAFKFANDVDPNKIYSFTGGRVWKPIELTKNDIDQFKEELKTQKLEFNNADEYLREIKKRITKTSLGQKEAIKFDELGNWDPGESIGPYNNLPNDSKYWSLISKIIIKPNEYIGYSFNKDVNKTVNLPVNLLQLDNSAEQSLEWNIFEKRIGDDMLVLPQFLKFGEKLDNSKFKTMQGQYLLDTKFTSPWIIRIPEAQPPLGEEDPWEEVGEPKYDEKQQFQKQIKEFIKPIDDENWNPNGLMRSTTKFGSKWVNDFKTNDKVLFFKQDKEGLAAIKKTLELSNKTNTLKELTKIKDVISVIKKDTFPGSQQFYNAILLQRQTDDKYKISSKVFSVKLVKVPPITEDE</sequence>
<evidence type="ECO:0000313" key="2">
    <source>
        <dbReference type="EMBL" id="ATZ17392.1"/>
    </source>
</evidence>
<protein>
    <recommendedName>
        <fullName evidence="4">Lipoprotein-associated type-17 domain-containing protein</fullName>
    </recommendedName>
</protein>
<reference evidence="2 3" key="1">
    <citation type="submission" date="2017-11" db="EMBL/GenBank/DDBJ databases">
        <title>Genome sequence of Entomoplasma luminosum PIMN-1 (ATCC 49195).</title>
        <authorList>
            <person name="Lo W.-S."/>
            <person name="Gasparich G.E."/>
            <person name="Kuo C.-H."/>
        </authorList>
    </citation>
    <scope>NUCLEOTIDE SEQUENCE [LARGE SCALE GENOMIC DNA]</scope>
    <source>
        <strain evidence="2 3">PIMN-1</strain>
    </source>
</reference>